<keyword evidence="1 5" id="KW-0732">Signal</keyword>
<dbReference type="AlphaFoldDB" id="A0A9P0ALM8"/>
<keyword evidence="7" id="KW-1185">Reference proteome</keyword>
<dbReference type="FunFam" id="3.15.10.30:FF:000001">
    <property type="entry name" value="Takeout-like protein 1"/>
    <property type="match status" value="1"/>
</dbReference>
<accession>A0A9P0ALM8</accession>
<reference evidence="6" key="1">
    <citation type="submission" date="2021-12" db="EMBL/GenBank/DDBJ databases">
        <authorList>
            <person name="King R."/>
        </authorList>
    </citation>
    <scope>NUCLEOTIDE SEQUENCE</scope>
</reference>
<name>A0A9P0ALM8_BEMTA</name>
<dbReference type="InterPro" id="IPR010562">
    <property type="entry name" value="Haemolymph_juvenile_hormone-bd"/>
</dbReference>
<dbReference type="KEGG" id="btab:109042355"/>
<dbReference type="Pfam" id="PF06585">
    <property type="entry name" value="JHBP"/>
    <property type="match status" value="1"/>
</dbReference>
<dbReference type="GO" id="GO:0005615">
    <property type="term" value="C:extracellular space"/>
    <property type="evidence" value="ECO:0007669"/>
    <property type="project" value="TreeGrafter"/>
</dbReference>
<dbReference type="Proteomes" id="UP001152759">
    <property type="component" value="Chromosome 7"/>
</dbReference>
<evidence type="ECO:0000256" key="1">
    <source>
        <dbReference type="ARBA" id="ARBA00022729"/>
    </source>
</evidence>
<protein>
    <recommendedName>
        <fullName evidence="8">Protein takeout</fullName>
    </recommendedName>
</protein>
<dbReference type="GO" id="GO:0007623">
    <property type="term" value="P:circadian rhythm"/>
    <property type="evidence" value="ECO:0007669"/>
    <property type="project" value="UniProtKB-ARBA"/>
</dbReference>
<dbReference type="PANTHER" id="PTHR11008:SF32">
    <property type="entry name" value="CIRCADIAN CLOCK-CONTROLLED PROTEIN DAYWAKE-RELATED"/>
    <property type="match status" value="1"/>
</dbReference>
<organism evidence="6 7">
    <name type="scientific">Bemisia tabaci</name>
    <name type="common">Sweetpotato whitefly</name>
    <name type="synonym">Aleurodes tabaci</name>
    <dbReference type="NCBI Taxonomy" id="7038"/>
    <lineage>
        <taxon>Eukaryota</taxon>
        <taxon>Metazoa</taxon>
        <taxon>Ecdysozoa</taxon>
        <taxon>Arthropoda</taxon>
        <taxon>Hexapoda</taxon>
        <taxon>Insecta</taxon>
        <taxon>Pterygota</taxon>
        <taxon>Neoptera</taxon>
        <taxon>Paraneoptera</taxon>
        <taxon>Hemiptera</taxon>
        <taxon>Sternorrhyncha</taxon>
        <taxon>Aleyrodoidea</taxon>
        <taxon>Aleyrodidae</taxon>
        <taxon>Aleyrodinae</taxon>
        <taxon>Bemisia</taxon>
    </lineage>
</organism>
<gene>
    <name evidence="6" type="ORF">BEMITA_LOCUS11759</name>
</gene>
<dbReference type="EMBL" id="OU963868">
    <property type="protein sequence ID" value="CAH0393344.1"/>
    <property type="molecule type" value="Genomic_DNA"/>
</dbReference>
<proteinExistence type="inferred from homology"/>
<dbReference type="Gene3D" id="3.15.10.30">
    <property type="entry name" value="Haemolymph juvenile hormone binding protein"/>
    <property type="match status" value="1"/>
</dbReference>
<dbReference type="PANTHER" id="PTHR11008">
    <property type="entry name" value="PROTEIN TAKEOUT-LIKE PROTEIN"/>
    <property type="match status" value="1"/>
</dbReference>
<dbReference type="InterPro" id="IPR038606">
    <property type="entry name" value="To_sf"/>
</dbReference>
<evidence type="ECO:0000256" key="3">
    <source>
        <dbReference type="ARBA" id="ARBA00060902"/>
    </source>
</evidence>
<sequence length="280" mass="31028">MDYFKALLLAVALVSCLTFSHSAPQSNKQGNKEKQAKQGGSGKLHTLPLPSYIGKGCNPNLPQNEFNKCVVKKGQPAIEKISAGDPQYRVPKLDPFTIPSLIIDQGTKQVGMKMACTNCQLRGLKYTKFVAARADLKKRHVEWDFKLDKVLFTGQYKVSGQVLLLPLFGSGFANISLTGVKFTFVYDFDVVKKENGREYVELKEGSKLTFGAESMKIRLENLFNGDKLLGENMNTFLNENWKDLLNEVGPAIGDALSTIFRSTLASVATLVPYDTMFPLD</sequence>
<dbReference type="PROSITE" id="PS51257">
    <property type="entry name" value="PROKAR_LIPOPROTEIN"/>
    <property type="match status" value="1"/>
</dbReference>
<evidence type="ECO:0000256" key="5">
    <source>
        <dbReference type="SAM" id="SignalP"/>
    </source>
</evidence>
<feature type="region of interest" description="Disordered" evidence="4">
    <location>
        <begin position="22"/>
        <end position="41"/>
    </location>
</feature>
<evidence type="ECO:0008006" key="8">
    <source>
        <dbReference type="Google" id="ProtNLM"/>
    </source>
</evidence>
<evidence type="ECO:0000313" key="7">
    <source>
        <dbReference type="Proteomes" id="UP001152759"/>
    </source>
</evidence>
<evidence type="ECO:0000256" key="2">
    <source>
        <dbReference type="ARBA" id="ARBA00023108"/>
    </source>
</evidence>
<dbReference type="SMART" id="SM00700">
    <property type="entry name" value="JHBP"/>
    <property type="match status" value="1"/>
</dbReference>
<evidence type="ECO:0000313" key="6">
    <source>
        <dbReference type="EMBL" id="CAH0393344.1"/>
    </source>
</evidence>
<evidence type="ECO:0000256" key="4">
    <source>
        <dbReference type="SAM" id="MobiDB-lite"/>
    </source>
</evidence>
<dbReference type="OrthoDB" id="8194225at2759"/>
<feature type="chain" id="PRO_5040422814" description="Protein takeout" evidence="5">
    <location>
        <begin position="23"/>
        <end position="280"/>
    </location>
</feature>
<comment type="similarity">
    <text evidence="3">Belongs to the TO family.</text>
</comment>
<feature type="signal peptide" evidence="5">
    <location>
        <begin position="1"/>
        <end position="22"/>
    </location>
</feature>
<keyword evidence="2" id="KW-0090">Biological rhythms</keyword>